<evidence type="ECO:0000256" key="5">
    <source>
        <dbReference type="ARBA" id="ARBA00023157"/>
    </source>
</evidence>
<keyword evidence="7" id="KW-0732">Signal</keyword>
<dbReference type="CDD" id="cd02248">
    <property type="entry name" value="Peptidase_C1A"/>
    <property type="match status" value="1"/>
</dbReference>
<dbReference type="MEROPS" id="C01.055"/>
<reference evidence="9" key="1">
    <citation type="journal article" date="2008" name="Zhi Wu Bao Hu">
        <title>Molecular cloning and sequence analysis of cathepsin S-like cysteine proteinase genes of Radopholus similis.</title>
        <authorList>
            <person name="Lv C.H."/>
            <person name="Xiao L."/>
            <person name="Xie B.Y."/>
        </authorList>
    </citation>
    <scope>NUCLEOTIDE SEQUENCE</scope>
</reference>
<feature type="chain" id="PRO_5018566920" description="Cathepsin L-like" evidence="7">
    <location>
        <begin position="18"/>
        <end position="314"/>
    </location>
</feature>
<evidence type="ECO:0000256" key="7">
    <source>
        <dbReference type="SAM" id="SignalP"/>
    </source>
</evidence>
<accession>B5LBI1</accession>
<dbReference type="AlphaFoldDB" id="B5LBI1"/>
<keyword evidence="5" id="KW-1015">Disulfide bond</keyword>
<evidence type="ECO:0000256" key="1">
    <source>
        <dbReference type="ARBA" id="ARBA00008455"/>
    </source>
</evidence>
<evidence type="ECO:0000256" key="2">
    <source>
        <dbReference type="ARBA" id="ARBA00022670"/>
    </source>
</evidence>
<protein>
    <recommendedName>
        <fullName evidence="6">Cathepsin L-like</fullName>
    </recommendedName>
</protein>
<feature type="domain" description="Peptidase C1A papain C-terminal" evidence="8">
    <location>
        <begin position="96"/>
        <end position="313"/>
    </location>
</feature>
<dbReference type="PANTHER" id="PTHR12411">
    <property type="entry name" value="CYSTEINE PROTEASE FAMILY C1-RELATED"/>
    <property type="match status" value="1"/>
</dbReference>
<dbReference type="InterPro" id="IPR025660">
    <property type="entry name" value="Pept_his_AS"/>
</dbReference>
<feature type="signal peptide" evidence="7">
    <location>
        <begin position="1"/>
        <end position="17"/>
    </location>
</feature>
<evidence type="ECO:0000256" key="6">
    <source>
        <dbReference type="ARBA" id="ARBA00069138"/>
    </source>
</evidence>
<dbReference type="GO" id="GO:0008234">
    <property type="term" value="F:cysteine-type peptidase activity"/>
    <property type="evidence" value="ECO:0007669"/>
    <property type="project" value="UniProtKB-KW"/>
</dbReference>
<dbReference type="InterPro" id="IPR039417">
    <property type="entry name" value="Peptidase_C1A_papain-like"/>
</dbReference>
<dbReference type="Pfam" id="PF00112">
    <property type="entry name" value="Peptidase_C1"/>
    <property type="match status" value="1"/>
</dbReference>
<evidence type="ECO:0000313" key="9">
    <source>
        <dbReference type="EMBL" id="ACH56227.1"/>
    </source>
</evidence>
<evidence type="ECO:0000256" key="3">
    <source>
        <dbReference type="ARBA" id="ARBA00022801"/>
    </source>
</evidence>
<dbReference type="PHI-base" id="PHI:7610"/>
<dbReference type="EMBL" id="EU659125">
    <property type="protein sequence ID" value="ACH56227.1"/>
    <property type="molecule type" value="mRNA"/>
</dbReference>
<dbReference type="FunFam" id="3.90.70.10:FF:000006">
    <property type="entry name" value="Cathepsin S"/>
    <property type="match status" value="1"/>
</dbReference>
<proteinExistence type="evidence at transcript level"/>
<dbReference type="PROSITE" id="PS00639">
    <property type="entry name" value="THIOL_PROTEASE_HIS"/>
    <property type="match status" value="1"/>
</dbReference>
<comment type="similarity">
    <text evidence="1">Belongs to the peptidase C1 family.</text>
</comment>
<dbReference type="PROSITE" id="PS00139">
    <property type="entry name" value="THIOL_PROTEASE_CYS"/>
    <property type="match status" value="1"/>
</dbReference>
<dbReference type="InterPro" id="IPR000668">
    <property type="entry name" value="Peptidase_C1A_C"/>
</dbReference>
<dbReference type="SMART" id="SM00645">
    <property type="entry name" value="Pept_C1"/>
    <property type="match status" value="1"/>
</dbReference>
<dbReference type="InterPro" id="IPR013128">
    <property type="entry name" value="Peptidase_C1A"/>
</dbReference>
<name>B5LBI1_RADSI</name>
<sequence length="314" mass="34582">MSLFLLALALCAQQLLAVPVQQSLDSERLGALTRSRALVTEHNAAFERGEVSFRLAENHLAHLTEREYKQRLGLRATERPSNKVVKLSAIVGNQSVPDAVDWRKKGLVTEVKDQGQCGSCWAFSTTGSLGGAHAKATGKLVSLSEQNLVDCSSENSVHEHGLMDVAFDYIEENGGIDTERSYPYRGYEQYRCKYSKRNVGATMASYVDLPSGDEQELKIAVATQGPISVAIDASSDSFQLYESGVYKDKQCGNRRSNLDHGVLLVGYGTDPKHGDYWIVKNSWSAAWGEKGYIRMARNNRNMCGIATMASYPQV</sequence>
<evidence type="ECO:0000256" key="4">
    <source>
        <dbReference type="ARBA" id="ARBA00022807"/>
    </source>
</evidence>
<dbReference type="SUPFAM" id="SSF54001">
    <property type="entry name" value="Cysteine proteinases"/>
    <property type="match status" value="1"/>
</dbReference>
<dbReference type="InterPro" id="IPR025661">
    <property type="entry name" value="Pept_asp_AS"/>
</dbReference>
<keyword evidence="2" id="KW-0645">Protease</keyword>
<keyword evidence="3" id="KW-0378">Hydrolase</keyword>
<dbReference type="InterPro" id="IPR038765">
    <property type="entry name" value="Papain-like_cys_pep_sf"/>
</dbReference>
<dbReference type="PHI-base" id="PHI:6332"/>
<evidence type="ECO:0000259" key="8">
    <source>
        <dbReference type="SMART" id="SM00645"/>
    </source>
</evidence>
<dbReference type="SMR" id="B5LBI1"/>
<dbReference type="PRINTS" id="PR00705">
    <property type="entry name" value="PAPAIN"/>
</dbReference>
<dbReference type="GO" id="GO:0006508">
    <property type="term" value="P:proteolysis"/>
    <property type="evidence" value="ECO:0007669"/>
    <property type="project" value="UniProtKB-KW"/>
</dbReference>
<dbReference type="InterPro" id="IPR000169">
    <property type="entry name" value="Pept_cys_AS"/>
</dbReference>
<dbReference type="Gene3D" id="3.90.70.10">
    <property type="entry name" value="Cysteine proteinases"/>
    <property type="match status" value="1"/>
</dbReference>
<organism evidence="9">
    <name type="scientific">Radopholus similis</name>
    <name type="common">Burrowing nematode worm</name>
    <name type="synonym">Tylenchus similis</name>
    <dbReference type="NCBI Taxonomy" id="46012"/>
    <lineage>
        <taxon>Eukaryota</taxon>
        <taxon>Metazoa</taxon>
        <taxon>Ecdysozoa</taxon>
        <taxon>Nematoda</taxon>
        <taxon>Chromadorea</taxon>
        <taxon>Rhabditida</taxon>
        <taxon>Tylenchina</taxon>
        <taxon>Tylenchomorpha</taxon>
        <taxon>Tylenchoidea</taxon>
        <taxon>Pratylenchidae</taxon>
        <taxon>Radopholinae</taxon>
        <taxon>Radopholus</taxon>
    </lineage>
</organism>
<dbReference type="PROSITE" id="PS00640">
    <property type="entry name" value="THIOL_PROTEASE_ASN"/>
    <property type="match status" value="1"/>
</dbReference>
<keyword evidence="4" id="KW-0788">Thiol protease</keyword>